<keyword evidence="1" id="KW-1133">Transmembrane helix</keyword>
<sequence>MLTVSNVSLLLSRLSSLVSLSIHHQFSLLFFCSLNNFVSPLLSTSPCQPFPMCLFFFRSFFSFLHHQTQLSKRLFISVCSFPKLTRICFSFLPPPSFSLSLSLSLCFSFATPSQSFICVSNSSLPSFIVNTCLFFSYFFLTPPPILLLSLPLPLSDFKFSSCFLPFFYVNLFFRRSFNFILYSFTVSLYFSLFNTLSSLSLSFFLSFFLFFLLPIWPKHVGNIEI</sequence>
<evidence type="ECO:0000256" key="1">
    <source>
        <dbReference type="SAM" id="Phobius"/>
    </source>
</evidence>
<protein>
    <submittedName>
        <fullName evidence="2">Uncharacterized protein</fullName>
    </submittedName>
</protein>
<keyword evidence="3" id="KW-1185">Reference proteome</keyword>
<feature type="transmembrane region" description="Helical" evidence="1">
    <location>
        <begin position="176"/>
        <end position="193"/>
    </location>
</feature>
<comment type="caution">
    <text evidence="2">The sequence shown here is derived from an EMBL/GenBank/DDBJ whole genome shotgun (WGS) entry which is preliminary data.</text>
</comment>
<evidence type="ECO:0000313" key="2">
    <source>
        <dbReference type="EMBL" id="CAE1327887.1"/>
    </source>
</evidence>
<feature type="transmembrane region" description="Helical" evidence="1">
    <location>
        <begin position="87"/>
        <end position="110"/>
    </location>
</feature>
<dbReference type="Proteomes" id="UP000597762">
    <property type="component" value="Unassembled WGS sequence"/>
</dbReference>
<evidence type="ECO:0000313" key="3">
    <source>
        <dbReference type="Proteomes" id="UP000597762"/>
    </source>
</evidence>
<feature type="transmembrane region" description="Helical" evidence="1">
    <location>
        <begin position="199"/>
        <end position="216"/>
    </location>
</feature>
<reference evidence="2" key="1">
    <citation type="submission" date="2021-01" db="EMBL/GenBank/DDBJ databases">
        <authorList>
            <person name="Li R."/>
            <person name="Bekaert M."/>
        </authorList>
    </citation>
    <scope>NUCLEOTIDE SEQUENCE</scope>
    <source>
        <strain evidence="2">Farmed</strain>
    </source>
</reference>
<proteinExistence type="predicted"/>
<keyword evidence="1" id="KW-0472">Membrane</keyword>
<feature type="transmembrane region" description="Helical" evidence="1">
    <location>
        <begin position="122"/>
        <end position="140"/>
    </location>
</feature>
<dbReference type="AlphaFoldDB" id="A0A812EKN6"/>
<organism evidence="2 3">
    <name type="scientific">Acanthosepion pharaonis</name>
    <name type="common">Pharaoh cuttlefish</name>
    <name type="synonym">Sepia pharaonis</name>
    <dbReference type="NCBI Taxonomy" id="158019"/>
    <lineage>
        <taxon>Eukaryota</taxon>
        <taxon>Metazoa</taxon>
        <taxon>Spiralia</taxon>
        <taxon>Lophotrochozoa</taxon>
        <taxon>Mollusca</taxon>
        <taxon>Cephalopoda</taxon>
        <taxon>Coleoidea</taxon>
        <taxon>Decapodiformes</taxon>
        <taxon>Sepiida</taxon>
        <taxon>Sepiina</taxon>
        <taxon>Sepiidae</taxon>
        <taxon>Acanthosepion</taxon>
    </lineage>
</organism>
<gene>
    <name evidence="2" type="ORF">SPHA_77305</name>
</gene>
<accession>A0A812EKN6</accession>
<keyword evidence="1" id="KW-0812">Transmembrane</keyword>
<name>A0A812EKN6_ACAPH</name>
<dbReference type="EMBL" id="CAHIKZ030005513">
    <property type="protein sequence ID" value="CAE1327887.1"/>
    <property type="molecule type" value="Genomic_DNA"/>
</dbReference>